<dbReference type="GO" id="GO:0016020">
    <property type="term" value="C:membrane"/>
    <property type="evidence" value="ECO:0007669"/>
    <property type="project" value="UniProtKB-SubCell"/>
</dbReference>
<dbReference type="InterPro" id="IPR001901">
    <property type="entry name" value="Translocase_SecE/Sec61-g"/>
</dbReference>
<dbReference type="InterPro" id="IPR038379">
    <property type="entry name" value="SecE_sf"/>
</dbReference>
<evidence type="ECO:0000256" key="3">
    <source>
        <dbReference type="ARBA" id="ARBA00022692"/>
    </source>
</evidence>
<accession>Q6KIE4</accession>
<dbReference type="RefSeq" id="WP_011264666.1">
    <property type="nucleotide sequence ID" value="NC_006908.1"/>
</dbReference>
<dbReference type="InterPro" id="IPR005807">
    <property type="entry name" value="SecE_bac"/>
</dbReference>
<keyword evidence="3 8" id="KW-0812">Transmembrane</keyword>
<sequence>MKSKISSKPKTKMKKRKNFVFRDFTKEMKRVKWPESKPYFISFVYVIIFLILCTLFFYGIVTGFTQLFNTIGVGV</sequence>
<dbReference type="KEGG" id="mmo:MMOB1460"/>
<evidence type="ECO:0000256" key="4">
    <source>
        <dbReference type="ARBA" id="ARBA00022927"/>
    </source>
</evidence>
<dbReference type="EMBL" id="AE017308">
    <property type="protein sequence ID" value="AAT27632.1"/>
    <property type="molecule type" value="Genomic_DNA"/>
</dbReference>
<evidence type="ECO:0000256" key="2">
    <source>
        <dbReference type="ARBA" id="ARBA00022448"/>
    </source>
</evidence>
<dbReference type="GO" id="GO:0008320">
    <property type="term" value="F:protein transmembrane transporter activity"/>
    <property type="evidence" value="ECO:0007669"/>
    <property type="project" value="InterPro"/>
</dbReference>
<evidence type="ECO:0000313" key="10">
    <source>
        <dbReference type="Proteomes" id="UP000009072"/>
    </source>
</evidence>
<dbReference type="Pfam" id="PF00584">
    <property type="entry name" value="SecE"/>
    <property type="match status" value="1"/>
</dbReference>
<dbReference type="GO" id="GO:0006886">
    <property type="term" value="P:intracellular protein transport"/>
    <property type="evidence" value="ECO:0007669"/>
    <property type="project" value="InterPro"/>
</dbReference>
<dbReference type="GO" id="GO:0006605">
    <property type="term" value="P:protein targeting"/>
    <property type="evidence" value="ECO:0007669"/>
    <property type="project" value="InterPro"/>
</dbReference>
<keyword evidence="5 8" id="KW-1133">Transmembrane helix</keyword>
<keyword evidence="7 8" id="KW-0472">Membrane</keyword>
<dbReference type="Proteomes" id="UP000009072">
    <property type="component" value="Chromosome"/>
</dbReference>
<feature type="transmembrane region" description="Helical" evidence="8">
    <location>
        <begin position="39"/>
        <end position="61"/>
    </location>
</feature>
<evidence type="ECO:0000313" key="9">
    <source>
        <dbReference type="EMBL" id="AAT27632.1"/>
    </source>
</evidence>
<name>Q6KIE4_MYCM1</name>
<keyword evidence="10" id="KW-1185">Reference proteome</keyword>
<evidence type="ECO:0000256" key="8">
    <source>
        <dbReference type="SAM" id="Phobius"/>
    </source>
</evidence>
<proteinExistence type="predicted"/>
<dbReference type="AlphaFoldDB" id="Q6KIE4"/>
<protein>
    <recommendedName>
        <fullName evidence="11">Protein translocase subunit SecE</fullName>
    </recommendedName>
</protein>
<evidence type="ECO:0000256" key="1">
    <source>
        <dbReference type="ARBA" id="ARBA00004370"/>
    </source>
</evidence>
<keyword evidence="6" id="KW-0811">Translocation</keyword>
<reference evidence="9 10" key="1">
    <citation type="journal article" date="2004" name="Genome Res.">
        <title>The complete genome and proteome of Mycoplasma mobile.</title>
        <authorList>
            <person name="Jaffe J.D."/>
            <person name="Stange-Thomann N."/>
            <person name="Smith C."/>
            <person name="DeCaprio D."/>
            <person name="Fisher S."/>
            <person name="Butler J."/>
            <person name="Calvo S."/>
            <person name="Elkins T."/>
            <person name="FitzGerald M.G."/>
            <person name="Hafez N."/>
            <person name="Kodira C.D."/>
            <person name="Major J."/>
            <person name="Wang S."/>
            <person name="Wilkinson J."/>
            <person name="Nicol R."/>
            <person name="Nusbaum C."/>
            <person name="Birren B."/>
            <person name="Berg H.C."/>
            <person name="Church G.M."/>
        </authorList>
    </citation>
    <scope>NUCLEOTIDE SEQUENCE [LARGE SCALE GENOMIC DNA]</scope>
    <source>
        <strain evidence="10">ATCC 43663 / 163K / NCTC 11711</strain>
    </source>
</reference>
<dbReference type="HOGENOM" id="CLU_196746_1_0_14"/>
<evidence type="ECO:0000256" key="5">
    <source>
        <dbReference type="ARBA" id="ARBA00022989"/>
    </source>
</evidence>
<keyword evidence="2" id="KW-0813">Transport</keyword>
<dbReference type="Gene3D" id="1.20.5.1030">
    <property type="entry name" value="Preprotein translocase secy subunit"/>
    <property type="match status" value="1"/>
</dbReference>
<evidence type="ECO:0000256" key="6">
    <source>
        <dbReference type="ARBA" id="ARBA00023010"/>
    </source>
</evidence>
<dbReference type="STRING" id="267748.MMOB1460"/>
<keyword evidence="4" id="KW-0653">Protein transport</keyword>
<gene>
    <name evidence="9" type="ordered locus">MMOB1460</name>
</gene>
<evidence type="ECO:0000256" key="7">
    <source>
        <dbReference type="ARBA" id="ARBA00023136"/>
    </source>
</evidence>
<evidence type="ECO:0008006" key="11">
    <source>
        <dbReference type="Google" id="ProtNLM"/>
    </source>
</evidence>
<dbReference type="NCBIfam" id="TIGR00964">
    <property type="entry name" value="secE_bact"/>
    <property type="match status" value="1"/>
</dbReference>
<dbReference type="OrthoDB" id="399914at2"/>
<organism evidence="9 10">
    <name type="scientific">Mycoplasma mobile (strain ATCC 43663 / 163K / NCTC 11711)</name>
    <name type="common">Mesomycoplasma mobile</name>
    <dbReference type="NCBI Taxonomy" id="267748"/>
    <lineage>
        <taxon>Bacteria</taxon>
        <taxon>Bacillati</taxon>
        <taxon>Mycoplasmatota</taxon>
        <taxon>Mycoplasmoidales</taxon>
        <taxon>Metamycoplasmataceae</taxon>
        <taxon>Mesomycoplasma</taxon>
    </lineage>
</organism>
<comment type="subcellular location">
    <subcellularLocation>
        <location evidence="1">Membrane</location>
    </subcellularLocation>
</comment>
<dbReference type="GO" id="GO:0009306">
    <property type="term" value="P:protein secretion"/>
    <property type="evidence" value="ECO:0007669"/>
    <property type="project" value="InterPro"/>
</dbReference>